<keyword evidence="2" id="KW-1185">Reference proteome</keyword>
<accession>A0A939S711</accession>
<dbReference type="EMBL" id="JAGDYM010000016">
    <property type="protein sequence ID" value="MBO1902949.1"/>
    <property type="molecule type" value="Genomic_DNA"/>
</dbReference>
<dbReference type="AlphaFoldDB" id="A0A939S711"/>
<evidence type="ECO:0000313" key="1">
    <source>
        <dbReference type="EMBL" id="MBO1902949.1"/>
    </source>
</evidence>
<comment type="caution">
    <text evidence="1">The sequence shown here is derived from an EMBL/GenBank/DDBJ whole genome shotgun (WGS) entry which is preliminary data.</text>
</comment>
<evidence type="ECO:0000313" key="2">
    <source>
        <dbReference type="Proteomes" id="UP000664382"/>
    </source>
</evidence>
<dbReference type="Proteomes" id="UP000664382">
    <property type="component" value="Unassembled WGS sequence"/>
</dbReference>
<protein>
    <submittedName>
        <fullName evidence="1">Uncharacterized protein</fullName>
    </submittedName>
</protein>
<organism evidence="1 2">
    <name type="scientific">Leucobacter weissii</name>
    <dbReference type="NCBI Taxonomy" id="1983706"/>
    <lineage>
        <taxon>Bacteria</taxon>
        <taxon>Bacillati</taxon>
        <taxon>Actinomycetota</taxon>
        <taxon>Actinomycetes</taxon>
        <taxon>Micrococcales</taxon>
        <taxon>Microbacteriaceae</taxon>
        <taxon>Leucobacter</taxon>
    </lineage>
</organism>
<sequence length="64" mass="6482">MPLRRPWAVAAVFAVVLGLVVTGAPVAAEAASAVVRVVSVSQADAQGRVSVRVACPATGKLKKK</sequence>
<proteinExistence type="predicted"/>
<feature type="non-terminal residue" evidence="1">
    <location>
        <position position="64"/>
    </location>
</feature>
<reference evidence="1" key="1">
    <citation type="submission" date="2021-03" db="EMBL/GenBank/DDBJ databases">
        <title>Leucobacter chromiisoli sp. nov., isolated from chromium-containing soil of chemical plant.</title>
        <authorList>
            <person name="Xu Z."/>
        </authorList>
    </citation>
    <scope>NUCLEOTIDE SEQUENCE</scope>
    <source>
        <strain evidence="1">S27</strain>
    </source>
</reference>
<gene>
    <name evidence="1" type="ORF">J4H92_13455</name>
</gene>
<name>A0A939S711_9MICO</name>
<dbReference type="RefSeq" id="WP_208098706.1">
    <property type="nucleotide sequence ID" value="NZ_JAGDYM010000016.1"/>
</dbReference>